<keyword evidence="2" id="KW-1133">Transmembrane helix</keyword>
<sequence length="486" mass="55324">MYMNYRLIILFKFYLLFGGILFSATNFAQESDTPLQEKKESVTRVEKTSSNNIHVDEIVIKNSPSSQPGSHGISDSDYQMLITKLSFDVEKEISSWITWKLFLGIIPIFIILVGAFWAFISRTIENTVKEKVNEKIEPHVDRLKDSSKSLDDQRKELIGETVKASTEIKNTRETFEKLKNTGEELENKQKQFQSKIKEEIENKEKEIAELNQKTLDIKNEQKSFNEELKSKTDNEIPLLELKADALKRVINIIDKDGNAKDQVVSKFIELLESDDSDVRDKVAEILPWFKPESSEINKAFLDILKNKNPDKTFRPILLSGLGKLRDDGKTSTYLLTLLDNMNDRDILAVIGALGEIGETSEIGEINITKIPEEEKELIIEKLILVLNDDLDNKEFSKEANINASDVKGAIALALSYYRKKAVSSVRDLIKLLEDQKPETRINAVIALGRIGDKSAIQALEKLKNNEDTWDELKEEALKAIEEISRS</sequence>
<evidence type="ECO:0008006" key="5">
    <source>
        <dbReference type="Google" id="ProtNLM"/>
    </source>
</evidence>
<name>A0ABY3C840_9GAMM</name>
<dbReference type="Proteomes" id="UP000733744">
    <property type="component" value="Unassembled WGS sequence"/>
</dbReference>
<evidence type="ECO:0000313" key="3">
    <source>
        <dbReference type="EMBL" id="TRW92707.1"/>
    </source>
</evidence>
<dbReference type="SMART" id="SM00567">
    <property type="entry name" value="EZ_HEAT"/>
    <property type="match status" value="2"/>
</dbReference>
<dbReference type="InterPro" id="IPR004155">
    <property type="entry name" value="PBS_lyase_HEAT"/>
</dbReference>
<feature type="coiled-coil region" evidence="1">
    <location>
        <begin position="140"/>
        <end position="227"/>
    </location>
</feature>
<feature type="coiled-coil region" evidence="1">
    <location>
        <begin position="455"/>
        <end position="482"/>
    </location>
</feature>
<feature type="transmembrane region" description="Helical" evidence="2">
    <location>
        <begin position="7"/>
        <end position="28"/>
    </location>
</feature>
<evidence type="ECO:0000256" key="2">
    <source>
        <dbReference type="SAM" id="Phobius"/>
    </source>
</evidence>
<dbReference type="EMBL" id="RYFG02000107">
    <property type="protein sequence ID" value="TRW92707.1"/>
    <property type="molecule type" value="Genomic_DNA"/>
</dbReference>
<feature type="transmembrane region" description="Helical" evidence="2">
    <location>
        <begin position="101"/>
        <end position="120"/>
    </location>
</feature>
<dbReference type="Pfam" id="PF13646">
    <property type="entry name" value="HEAT_2"/>
    <property type="match status" value="1"/>
</dbReference>
<gene>
    <name evidence="3" type="ORF">EKO24_014870</name>
</gene>
<keyword evidence="2" id="KW-0472">Membrane</keyword>
<keyword evidence="1" id="KW-0175">Coiled coil</keyword>
<dbReference type="InterPro" id="IPR011989">
    <property type="entry name" value="ARM-like"/>
</dbReference>
<dbReference type="InterPro" id="IPR016024">
    <property type="entry name" value="ARM-type_fold"/>
</dbReference>
<dbReference type="Gene3D" id="1.25.10.10">
    <property type="entry name" value="Leucine-rich Repeat Variant"/>
    <property type="match status" value="1"/>
</dbReference>
<protein>
    <recommendedName>
        <fullName evidence="5">HEAT repeat domain-containing protein</fullName>
    </recommendedName>
</protein>
<dbReference type="RefSeq" id="WP_127028497.1">
    <property type="nucleotide sequence ID" value="NZ_RYFG02000107.1"/>
</dbReference>
<accession>A0ABY3C840</accession>
<keyword evidence="4" id="KW-1185">Reference proteome</keyword>
<organism evidence="3 4">
    <name type="scientific">Candidatus Methylobacter oryzae</name>
    <dbReference type="NCBI Taxonomy" id="2497749"/>
    <lineage>
        <taxon>Bacteria</taxon>
        <taxon>Pseudomonadati</taxon>
        <taxon>Pseudomonadota</taxon>
        <taxon>Gammaproteobacteria</taxon>
        <taxon>Methylococcales</taxon>
        <taxon>Methylococcaceae</taxon>
        <taxon>Methylobacter</taxon>
    </lineage>
</organism>
<reference evidence="3 4" key="1">
    <citation type="journal article" date="2019" name="Antonie Van Leeuwenhoek">
        <title>Description of 'Ca. Methylobacter oryzae' KRF1, a novel species from the environmentally important Methylobacter clade 2.</title>
        <authorList>
            <person name="Khatri K."/>
            <person name="Mohite J.A."/>
            <person name="Pandit P.S."/>
            <person name="Bahulikar R."/>
            <person name="Rahalkar M.C."/>
        </authorList>
    </citation>
    <scope>NUCLEOTIDE SEQUENCE [LARGE SCALE GENOMIC DNA]</scope>
    <source>
        <strain evidence="3 4">KRF1</strain>
    </source>
</reference>
<evidence type="ECO:0000313" key="4">
    <source>
        <dbReference type="Proteomes" id="UP000733744"/>
    </source>
</evidence>
<keyword evidence="2" id="KW-0812">Transmembrane</keyword>
<evidence type="ECO:0000256" key="1">
    <source>
        <dbReference type="SAM" id="Coils"/>
    </source>
</evidence>
<proteinExistence type="predicted"/>
<dbReference type="SUPFAM" id="SSF48371">
    <property type="entry name" value="ARM repeat"/>
    <property type="match status" value="1"/>
</dbReference>
<comment type="caution">
    <text evidence="3">The sequence shown here is derived from an EMBL/GenBank/DDBJ whole genome shotgun (WGS) entry which is preliminary data.</text>
</comment>